<keyword evidence="1" id="KW-0812">Transmembrane</keyword>
<protein>
    <submittedName>
        <fullName evidence="2">Nodulation efficiency protein D</fullName>
    </submittedName>
</protein>
<proteinExistence type="predicted"/>
<feature type="transmembrane region" description="Helical" evidence="1">
    <location>
        <begin position="77"/>
        <end position="96"/>
    </location>
</feature>
<evidence type="ECO:0000313" key="2">
    <source>
        <dbReference type="EMBL" id="EEG33837.1"/>
    </source>
</evidence>
<accession>C0EMC9</accession>
<dbReference type="Proteomes" id="UP000004457">
    <property type="component" value="Unassembled WGS sequence"/>
</dbReference>
<feature type="transmembrane region" description="Helical" evidence="1">
    <location>
        <begin position="38"/>
        <end position="71"/>
    </location>
</feature>
<keyword evidence="3" id="KW-1185">Reference proteome</keyword>
<keyword evidence="1" id="KW-1133">Transmembrane helix</keyword>
<reference evidence="2 3" key="1">
    <citation type="submission" date="2009-01" db="EMBL/GenBank/DDBJ databases">
        <authorList>
            <person name="Fulton L."/>
            <person name="Clifton S."/>
            <person name="Chinwalla A.T."/>
            <person name="Mitreva M."/>
            <person name="Sodergren E."/>
            <person name="Weinstock G."/>
            <person name="Clifton S."/>
            <person name="Dooling D.J."/>
            <person name="Fulton B."/>
            <person name="Minx P."/>
            <person name="Pepin K.H."/>
            <person name="Johnson M."/>
            <person name="Bhonagiri V."/>
            <person name="Nash W.E."/>
            <person name="Mardis E.R."/>
            <person name="Wilson R.K."/>
        </authorList>
    </citation>
    <scope>NUCLEOTIDE SEQUENCE [LARGE SCALE GENOMIC DNA]</scope>
    <source>
        <strain evidence="2 3">NRL30031/H210</strain>
    </source>
</reference>
<gene>
    <name evidence="2" type="ORF">NEIFLAOT_01100</name>
</gene>
<comment type="caution">
    <text evidence="2">The sequence shown here is derived from an EMBL/GenBank/DDBJ whole genome shotgun (WGS) entry which is preliminary data.</text>
</comment>
<evidence type="ECO:0000256" key="1">
    <source>
        <dbReference type="SAM" id="Phobius"/>
    </source>
</evidence>
<organism evidence="2 3">
    <name type="scientific">Neisseria flavescens NRL30031/H210</name>
    <dbReference type="NCBI Taxonomy" id="546264"/>
    <lineage>
        <taxon>Bacteria</taxon>
        <taxon>Pseudomonadati</taxon>
        <taxon>Pseudomonadota</taxon>
        <taxon>Betaproteobacteria</taxon>
        <taxon>Neisseriales</taxon>
        <taxon>Neisseriaceae</taxon>
        <taxon>Neisseria</taxon>
    </lineage>
</organism>
<dbReference type="AlphaFoldDB" id="C0EMC9"/>
<sequence length="176" mass="19530">MGLIITEIIFSLSLFILSHCHYDKDYQKIIKRIYRMTIWFVAAAVVLIVELFIGTVYLLVVSVALAAAGIMYGLSGHFSAAVLTAAIISALGIWLVHGRLKNRLAPQALNDDLDIGQNVRILRHLHDNIYEVAYRGTHWQAQAERPQDTFQTASSAVITAKNGNLLIIRTLSQPSS</sequence>
<dbReference type="eggNOG" id="COG1585">
    <property type="taxonomic scope" value="Bacteria"/>
</dbReference>
<dbReference type="EMBL" id="ACEN01000028">
    <property type="protein sequence ID" value="EEG33837.1"/>
    <property type="molecule type" value="Genomic_DNA"/>
</dbReference>
<evidence type="ECO:0000313" key="3">
    <source>
        <dbReference type="Proteomes" id="UP000004457"/>
    </source>
</evidence>
<keyword evidence="1" id="KW-0472">Membrane</keyword>
<name>C0EMC9_NEIFL</name>